<gene>
    <name evidence="2" type="ORF">JCM15548_14058</name>
</gene>
<sequence length="411" mass="46647">MRHLSLLITLFLLTSGLISQSQIIADHTIVADYDKIPPHYINEVKKMMVSFPGASHSTAYRVGLNLLESQDPTYQVNIAYEEAYTTAYLRCNNIGRDFLDDEWYSWFAWPEGERPEAANSVKDMIKRNYDNNRPISVIGYGWCWIMMSSYHSREYDPEHKVRWWGSTRGGPDAGTLGWGLNAEDFAITGNRVSLETYLNATLDYVSYCTANNYPTKIAFTTGPVDKYTGEQAYQAYIKHEHIRNFVKEDPTRLLFDYADILCYDDNGQLNTETWTYDGVTYTFPFITDTNLGDKSVGHIGTAGALRLAKATWWFLARIAGWDGETTTSELPTTQSDIGFSNYQQNQQLVIDLDTPLVYNGQYTVHSILGTRYETAKINGTPIIINTGRYPPGVYIVTLSGIKTTHFKVVVM</sequence>
<reference evidence="2 3" key="1">
    <citation type="journal article" date="2015" name="Microbes Environ.">
        <title>Distribution and evolution of nitrogen fixation genes in the phylum bacteroidetes.</title>
        <authorList>
            <person name="Inoue J."/>
            <person name="Oshima K."/>
            <person name="Suda W."/>
            <person name="Sakamoto M."/>
            <person name="Iino T."/>
            <person name="Noda S."/>
            <person name="Hongoh Y."/>
            <person name="Hattori M."/>
            <person name="Ohkuma M."/>
        </authorList>
    </citation>
    <scope>NUCLEOTIDE SEQUENCE [LARGE SCALE GENOMIC DNA]</scope>
    <source>
        <strain evidence="2">JCM 15548</strain>
    </source>
</reference>
<evidence type="ECO:0000313" key="3">
    <source>
        <dbReference type="Proteomes" id="UP000032900"/>
    </source>
</evidence>
<dbReference type="RefSeq" id="WP_062127916.1">
    <property type="nucleotide sequence ID" value="NZ_BAZW01000056.1"/>
</dbReference>
<feature type="chain" id="PRO_5002428927" description="Secretion system C-terminal sorting domain-containing protein" evidence="1">
    <location>
        <begin position="22"/>
        <end position="411"/>
    </location>
</feature>
<feature type="signal peptide" evidence="1">
    <location>
        <begin position="1"/>
        <end position="21"/>
    </location>
</feature>
<evidence type="ECO:0000256" key="1">
    <source>
        <dbReference type="SAM" id="SignalP"/>
    </source>
</evidence>
<name>A0A0E9M3C3_9BACT</name>
<dbReference type="EMBL" id="BAZW01000056">
    <property type="protein sequence ID" value="GAO31670.1"/>
    <property type="molecule type" value="Genomic_DNA"/>
</dbReference>
<dbReference type="Proteomes" id="UP000032900">
    <property type="component" value="Unassembled WGS sequence"/>
</dbReference>
<evidence type="ECO:0000313" key="2">
    <source>
        <dbReference type="EMBL" id="GAO31670.1"/>
    </source>
</evidence>
<organism evidence="2 3">
    <name type="scientific">Geofilum rubicundum JCM 15548</name>
    <dbReference type="NCBI Taxonomy" id="1236989"/>
    <lineage>
        <taxon>Bacteria</taxon>
        <taxon>Pseudomonadati</taxon>
        <taxon>Bacteroidota</taxon>
        <taxon>Bacteroidia</taxon>
        <taxon>Marinilabiliales</taxon>
        <taxon>Marinilabiliaceae</taxon>
        <taxon>Geofilum</taxon>
    </lineage>
</organism>
<dbReference type="AlphaFoldDB" id="A0A0E9M3C3"/>
<accession>A0A0E9M3C3</accession>
<dbReference type="OrthoDB" id="1114448at2"/>
<protein>
    <recommendedName>
        <fullName evidence="4">Secretion system C-terminal sorting domain-containing protein</fullName>
    </recommendedName>
</protein>
<keyword evidence="3" id="KW-1185">Reference proteome</keyword>
<comment type="caution">
    <text evidence="2">The sequence shown here is derived from an EMBL/GenBank/DDBJ whole genome shotgun (WGS) entry which is preliminary data.</text>
</comment>
<proteinExistence type="predicted"/>
<evidence type="ECO:0008006" key="4">
    <source>
        <dbReference type="Google" id="ProtNLM"/>
    </source>
</evidence>
<keyword evidence="1" id="KW-0732">Signal</keyword>